<evidence type="ECO:0000313" key="1">
    <source>
        <dbReference type="EMBL" id="KKM20030.1"/>
    </source>
</evidence>
<organism evidence="1">
    <name type="scientific">marine sediment metagenome</name>
    <dbReference type="NCBI Taxonomy" id="412755"/>
    <lineage>
        <taxon>unclassified sequences</taxon>
        <taxon>metagenomes</taxon>
        <taxon>ecological metagenomes</taxon>
    </lineage>
</organism>
<reference evidence="1" key="1">
    <citation type="journal article" date="2015" name="Nature">
        <title>Complex archaea that bridge the gap between prokaryotes and eukaryotes.</title>
        <authorList>
            <person name="Spang A."/>
            <person name="Saw J.H."/>
            <person name="Jorgensen S.L."/>
            <person name="Zaremba-Niedzwiedzka K."/>
            <person name="Martijn J."/>
            <person name="Lind A.E."/>
            <person name="van Eijk R."/>
            <person name="Schleper C."/>
            <person name="Guy L."/>
            <person name="Ettema T.J."/>
        </authorList>
    </citation>
    <scope>NUCLEOTIDE SEQUENCE</scope>
</reference>
<protein>
    <submittedName>
        <fullName evidence="1">Uncharacterized protein</fullName>
    </submittedName>
</protein>
<dbReference type="EMBL" id="LAZR01013854">
    <property type="protein sequence ID" value="KKM20030.1"/>
    <property type="molecule type" value="Genomic_DNA"/>
</dbReference>
<dbReference type="AlphaFoldDB" id="A0A0F9KXG0"/>
<accession>A0A0F9KXG0</accession>
<sequence>MTNKPDLWRSPRQIIYDRNDLLWLLEHLVELRQGLWPLQPGVTQGDPVGKKPAPAPRAHFEKAIIESAEISRRLDACKIDGLLTELFYTHNVDEAVLGARLGKSFQEITSRIAACLKYIEGREFKGRGYQRGNFIRRNKK</sequence>
<gene>
    <name evidence="1" type="ORF">LCGC14_1649570</name>
</gene>
<name>A0A0F9KXG0_9ZZZZ</name>
<comment type="caution">
    <text evidence="1">The sequence shown here is derived from an EMBL/GenBank/DDBJ whole genome shotgun (WGS) entry which is preliminary data.</text>
</comment>
<proteinExistence type="predicted"/>